<dbReference type="Pfam" id="PF10754">
    <property type="entry name" value="DUF2569"/>
    <property type="match status" value="1"/>
</dbReference>
<accession>A0A765T5L6</accession>
<proteinExistence type="predicted"/>
<dbReference type="AlphaFoldDB" id="A0A765T5L6"/>
<organism evidence="1">
    <name type="scientific">Escherichia coli</name>
    <dbReference type="NCBI Taxonomy" id="562"/>
    <lineage>
        <taxon>Bacteria</taxon>
        <taxon>Pseudomonadati</taxon>
        <taxon>Pseudomonadota</taxon>
        <taxon>Gammaproteobacteria</taxon>
        <taxon>Enterobacterales</taxon>
        <taxon>Enterobacteriaceae</taxon>
        <taxon>Escherichia</taxon>
    </lineage>
</organism>
<name>A0A765T5L6_ECOLX</name>
<protein>
    <submittedName>
        <fullName evidence="1">DUF2569 domain-containing protein</fullName>
    </submittedName>
</protein>
<comment type="caution">
    <text evidence="1">The sequence shown here is derived from an EMBL/GenBank/DDBJ whole genome shotgun (WGS) entry which is preliminary data.</text>
</comment>
<dbReference type="EMBL" id="DAAYTU010000010">
    <property type="protein sequence ID" value="HAG5770436.1"/>
    <property type="molecule type" value="Genomic_DNA"/>
</dbReference>
<sequence>MWVKEGEGVGATCKGCGENILTQDSYCKNCAEKKLTGIGGWLYLPSISLVLVIISSVYSFVETGKLALGSQEETLKTLLFMEVAGFAMVFLLASYTTFLFFKKKRQFPLYYIALLLALFAFNVADIWCAVQFYHAKIDLEDAWGVLRNIIHLAIWIPYFRLSKRVKLTFVN</sequence>
<gene>
    <name evidence="1" type="ORF">GGB84_002091</name>
</gene>
<dbReference type="InterPro" id="IPR019690">
    <property type="entry name" value="DUF2569"/>
</dbReference>
<reference evidence="1" key="1">
    <citation type="journal article" date="2018" name="Genome Biol.">
        <title>SKESA: strategic k-mer extension for scrupulous assemblies.</title>
        <authorList>
            <person name="Souvorov A."/>
            <person name="Agarwala R."/>
            <person name="Lipman D.J."/>
        </authorList>
    </citation>
    <scope>NUCLEOTIDE SEQUENCE [LARGE SCALE GENOMIC DNA]</scope>
    <source>
        <strain evidence="1">1839</strain>
    </source>
</reference>
<reference evidence="1" key="2">
    <citation type="submission" date="2020-02" db="EMBL/GenBank/DDBJ databases">
        <authorList>
            <consortium name="NCBI Pathogen Detection Project"/>
        </authorList>
    </citation>
    <scope>NUCLEOTIDE SEQUENCE</scope>
    <source>
        <strain evidence="1">1839</strain>
    </source>
</reference>
<evidence type="ECO:0000313" key="1">
    <source>
        <dbReference type="EMBL" id="HAG5770436.1"/>
    </source>
</evidence>